<dbReference type="InterPro" id="IPR050141">
    <property type="entry name" value="GCL_type2/YbdK_subfam"/>
</dbReference>
<keyword evidence="3" id="KW-1185">Reference proteome</keyword>
<sequence>MSAPLLLKGFEVELYTGRADGTVVGCSAEAAAALEGFVTEPDCRNLEYITPPDADYARQLQLLLEPRQRLRRWLASRQLTLLPGSTLSLGDSQRFERSDPANPYHGYIEATYGTKVVTASVHINLGLTAGHGLEPMTSLFAGLRLMRCEASLLLALSASSPFLDGVVTAAHSQRWLQFPLTPAEVPLFLDHQHYIDWMGEQLALGTMQNVRHLWTSVRPNGDNRPHDLNRLEIRICDLVTDPLVLLAITAFAELRLQKLMREPERYDPLQASRLDPSQLAALADANDRAAARSSLDATLMHWRNGAPIQARDWLAQELADLAPLAQELGLTRVLAPLQGVLGQGNQAMSWLAGHQAGLSIPTLLNQTVEAMASQEAELLEAIATDGGPGPLG</sequence>
<dbReference type="OrthoDB" id="569147at2"/>
<dbReference type="SUPFAM" id="SSF55931">
    <property type="entry name" value="Glutamine synthetase/guanido kinase"/>
    <property type="match status" value="1"/>
</dbReference>
<reference evidence="2 3" key="1">
    <citation type="journal article" date="2018" name="Environ. Microbiol.">
        <title>Ecological and genomic features of two widespread freshwater picocyanobacteria.</title>
        <authorList>
            <person name="Cabello-Yeves P.J."/>
            <person name="Picazo A."/>
            <person name="Camacho A."/>
            <person name="Callieri C."/>
            <person name="Rosselli R."/>
            <person name="Roda-Garcia J.J."/>
            <person name="Coutinho F.H."/>
            <person name="Rodriguez-Valera F."/>
        </authorList>
    </citation>
    <scope>NUCLEOTIDE SEQUENCE [LARGE SCALE GENOMIC DNA]</scope>
    <source>
        <strain evidence="2 3">Tous</strain>
    </source>
</reference>
<dbReference type="Proteomes" id="UP000243002">
    <property type="component" value="Unassembled WGS sequence"/>
</dbReference>
<accession>A0A2P7MU69</accession>
<dbReference type="Pfam" id="PF04107">
    <property type="entry name" value="GCS2"/>
    <property type="match status" value="1"/>
</dbReference>
<dbReference type="Gene3D" id="3.30.590.20">
    <property type="match status" value="1"/>
</dbReference>
<keyword evidence="2" id="KW-0436">Ligase</keyword>
<dbReference type="GO" id="GO:0004357">
    <property type="term" value="F:glutamate-cysteine ligase activity"/>
    <property type="evidence" value="ECO:0007669"/>
    <property type="project" value="UniProtKB-EC"/>
</dbReference>
<evidence type="ECO:0000313" key="3">
    <source>
        <dbReference type="Proteomes" id="UP000243002"/>
    </source>
</evidence>
<comment type="caution">
    <text evidence="2">The sequence shown here is derived from an EMBL/GenBank/DDBJ whole genome shotgun (WGS) entry which is preliminary data.</text>
</comment>
<dbReference type="InterPro" id="IPR014746">
    <property type="entry name" value="Gln_synth/guanido_kin_cat_dom"/>
</dbReference>
<evidence type="ECO:0000256" key="1">
    <source>
        <dbReference type="ARBA" id="ARBA00048819"/>
    </source>
</evidence>
<dbReference type="InterPro" id="IPR011792">
    <property type="entry name" value="GshA_cyano"/>
</dbReference>
<protein>
    <submittedName>
        <fullName evidence="2">Putative glutamate--cysteine ligase</fullName>
    </submittedName>
</protein>
<dbReference type="RefSeq" id="WP_106632362.1">
    <property type="nucleotide sequence ID" value="NZ_PXXO01000009.1"/>
</dbReference>
<dbReference type="NCBIfam" id="TIGR02048">
    <property type="entry name" value="gshA_cyano"/>
    <property type="match status" value="1"/>
</dbReference>
<dbReference type="InterPro" id="IPR006336">
    <property type="entry name" value="GCS2"/>
</dbReference>
<dbReference type="EMBL" id="PXXO01000009">
    <property type="protein sequence ID" value="PSJ04798.1"/>
    <property type="molecule type" value="Genomic_DNA"/>
</dbReference>
<organism evidence="2 3">
    <name type="scientific">Cyanobium usitatum str. Tous</name>
    <dbReference type="NCBI Taxonomy" id="2116684"/>
    <lineage>
        <taxon>Bacteria</taxon>
        <taxon>Bacillati</taxon>
        <taxon>Cyanobacteriota</taxon>
        <taxon>Cyanophyceae</taxon>
        <taxon>Synechococcales</taxon>
        <taxon>Prochlorococcaceae</taxon>
        <taxon>Cyanobium</taxon>
    </lineage>
</organism>
<evidence type="ECO:0000313" key="2">
    <source>
        <dbReference type="EMBL" id="PSJ04798.1"/>
    </source>
</evidence>
<name>A0A2P7MU69_9CYAN</name>
<dbReference type="PANTHER" id="PTHR36510:SF1">
    <property type="entry name" value="GLUTAMATE--CYSTEINE LIGASE 2-RELATED"/>
    <property type="match status" value="1"/>
</dbReference>
<comment type="catalytic activity">
    <reaction evidence="1">
        <text>L-cysteine + L-glutamate + ATP = gamma-L-glutamyl-L-cysteine + ADP + phosphate + H(+)</text>
        <dbReference type="Rhea" id="RHEA:13285"/>
        <dbReference type="ChEBI" id="CHEBI:15378"/>
        <dbReference type="ChEBI" id="CHEBI:29985"/>
        <dbReference type="ChEBI" id="CHEBI:30616"/>
        <dbReference type="ChEBI" id="CHEBI:35235"/>
        <dbReference type="ChEBI" id="CHEBI:43474"/>
        <dbReference type="ChEBI" id="CHEBI:58173"/>
        <dbReference type="ChEBI" id="CHEBI:456216"/>
        <dbReference type="EC" id="6.3.2.2"/>
    </reaction>
</comment>
<gene>
    <name evidence="2" type="primary">gshA</name>
    <name evidence="2" type="ORF">C7K55_08785</name>
</gene>
<proteinExistence type="predicted"/>
<dbReference type="PANTHER" id="PTHR36510">
    <property type="entry name" value="GLUTAMATE--CYSTEINE LIGASE 2-RELATED"/>
    <property type="match status" value="1"/>
</dbReference>
<dbReference type="GO" id="GO:0042398">
    <property type="term" value="P:modified amino acid biosynthetic process"/>
    <property type="evidence" value="ECO:0007669"/>
    <property type="project" value="InterPro"/>
</dbReference>
<dbReference type="AlphaFoldDB" id="A0A2P7MU69"/>